<dbReference type="AlphaFoldDB" id="A0A0F0KNA8"/>
<feature type="transmembrane region" description="Helical" evidence="6">
    <location>
        <begin position="192"/>
        <end position="209"/>
    </location>
</feature>
<feature type="transmembrane region" description="Helical" evidence="6">
    <location>
        <begin position="243"/>
        <end position="263"/>
    </location>
</feature>
<comment type="caution">
    <text evidence="8">The sequence shown here is derived from an EMBL/GenBank/DDBJ whole genome shotgun (WGS) entry which is preliminary data.</text>
</comment>
<evidence type="ECO:0000256" key="4">
    <source>
        <dbReference type="ARBA" id="ARBA00022989"/>
    </source>
</evidence>
<dbReference type="Gene3D" id="1.20.1540.10">
    <property type="entry name" value="Rhomboid-like"/>
    <property type="match status" value="1"/>
</dbReference>
<comment type="subcellular location">
    <subcellularLocation>
        <location evidence="1">Cell membrane</location>
        <topology evidence="1">Multi-pass membrane protein</topology>
    </subcellularLocation>
</comment>
<dbReference type="EMBL" id="JYIU01000039">
    <property type="protein sequence ID" value="KJL22382.1"/>
    <property type="molecule type" value="Genomic_DNA"/>
</dbReference>
<feature type="transmembrane region" description="Helical" evidence="6">
    <location>
        <begin position="215"/>
        <end position="231"/>
    </location>
</feature>
<evidence type="ECO:0000259" key="7">
    <source>
        <dbReference type="Pfam" id="PF09924"/>
    </source>
</evidence>
<reference evidence="8 9" key="1">
    <citation type="submission" date="2015-02" db="EMBL/GenBank/DDBJ databases">
        <title>Draft genome sequences of ten Microbacterium spp. with emphasis on heavy metal contaminated environments.</title>
        <authorList>
            <person name="Corretto E."/>
        </authorList>
    </citation>
    <scope>NUCLEOTIDE SEQUENCE [LARGE SCALE GENOMIC DNA]</scope>
    <source>
        <strain evidence="8 9">DSM 12966</strain>
    </source>
</reference>
<evidence type="ECO:0000256" key="2">
    <source>
        <dbReference type="ARBA" id="ARBA00022475"/>
    </source>
</evidence>
<dbReference type="GO" id="GO:0005886">
    <property type="term" value="C:plasma membrane"/>
    <property type="evidence" value="ECO:0007669"/>
    <property type="project" value="UniProtKB-SubCell"/>
</dbReference>
<feature type="transmembrane region" description="Helical" evidence="6">
    <location>
        <begin position="164"/>
        <end position="185"/>
    </location>
</feature>
<keyword evidence="8" id="KW-0808">Transferase</keyword>
<evidence type="ECO:0000256" key="1">
    <source>
        <dbReference type="ARBA" id="ARBA00004651"/>
    </source>
</evidence>
<feature type="transmembrane region" description="Helical" evidence="6">
    <location>
        <begin position="342"/>
        <end position="360"/>
    </location>
</feature>
<dbReference type="GO" id="GO:0055091">
    <property type="term" value="P:phospholipid homeostasis"/>
    <property type="evidence" value="ECO:0007669"/>
    <property type="project" value="TreeGrafter"/>
</dbReference>
<dbReference type="InterPro" id="IPR035952">
    <property type="entry name" value="Rhomboid-like_sf"/>
</dbReference>
<protein>
    <submittedName>
        <fullName evidence="8">Phosphatidylglycerol lysyltransferase</fullName>
        <ecNumber evidence="8">2.3.2.3</ecNumber>
    </submittedName>
</protein>
<feature type="transmembrane region" description="Helical" evidence="6">
    <location>
        <begin position="275"/>
        <end position="295"/>
    </location>
</feature>
<accession>A0A0F0KNA8</accession>
<dbReference type="InterPro" id="IPR051211">
    <property type="entry name" value="PG_lysyltransferase"/>
</dbReference>
<feature type="transmembrane region" description="Helical" evidence="6">
    <location>
        <begin position="47"/>
        <end position="67"/>
    </location>
</feature>
<evidence type="ECO:0000256" key="6">
    <source>
        <dbReference type="SAM" id="Phobius"/>
    </source>
</evidence>
<keyword evidence="3 6" id="KW-0812">Transmembrane</keyword>
<dbReference type="InterPro" id="IPR024320">
    <property type="entry name" value="LPG_synthase_C"/>
</dbReference>
<feature type="transmembrane region" description="Helical" evidence="6">
    <location>
        <begin position="302"/>
        <end position="330"/>
    </location>
</feature>
<feature type="transmembrane region" description="Helical" evidence="6">
    <location>
        <begin position="133"/>
        <end position="152"/>
    </location>
</feature>
<keyword evidence="5 6" id="KW-0472">Membrane</keyword>
<organism evidence="8 9">
    <name type="scientific">Microbacterium foliorum</name>
    <dbReference type="NCBI Taxonomy" id="104336"/>
    <lineage>
        <taxon>Bacteria</taxon>
        <taxon>Bacillati</taxon>
        <taxon>Actinomycetota</taxon>
        <taxon>Actinomycetes</taxon>
        <taxon>Micrococcales</taxon>
        <taxon>Microbacteriaceae</taxon>
        <taxon>Microbacterium</taxon>
    </lineage>
</organism>
<gene>
    <name evidence="8" type="primary">mprF</name>
    <name evidence="8" type="ORF">RN50_01500</name>
</gene>
<evidence type="ECO:0000256" key="3">
    <source>
        <dbReference type="ARBA" id="ARBA00022692"/>
    </source>
</evidence>
<dbReference type="Pfam" id="PF09924">
    <property type="entry name" value="LPG_synthase_C"/>
    <property type="match status" value="1"/>
</dbReference>
<proteinExistence type="predicted"/>
<evidence type="ECO:0000256" key="5">
    <source>
        <dbReference type="ARBA" id="ARBA00023136"/>
    </source>
</evidence>
<dbReference type="SUPFAM" id="SSF144091">
    <property type="entry name" value="Rhomboid-like"/>
    <property type="match status" value="1"/>
</dbReference>
<sequence length="722" mass="79217">MTPFNAVAAAGDRSDRMLSPHRGRRYAERMTETRSAAHPVLAVVRRIPATLTMVLLILLVGVAWQGLWRPFESTPLFESVAYGLPNFLAGKWWTPLTGTFFVNAPWVYLFTISGFWGMAYLEFRRGSRVALAYYWIGQLFAMFGTALVLLLASQLPWAWAATQAQALDVGASGGTMACIAAAVGLFRPPWRVRGWLVLLGFVFISMLFWGKVADLEHLLAVLLILFADRTLRVQRTTVREQRLVAVVSLLILGAVEIITTLVATDGPFGQTDPASGGFIDLALDLVVIMVLVTGLRRGRRWAWVLVMLLGLFNILVGALVLVLITVFSQADIDLRWDGDTELALANAVLWVIMLAYLVAVRRAFRAKRRSLLGTQPAPTVDEVKAALREHGGGTLSWMSTWEGNSYARVPGGLVAYQRRAGVALALADPIGPAQARAGAVASFIRAAENAGLVPCFFSADDATRRAVPPTWRSMVVADDTIVDLPGLEFTGKRWNSVRTSLNRAGRDEMTFRMTHLKAESWGVQQQLRAISEAWVGDKDLPEMRFTLGTLDEAEDPAVRLALALAPNGDVDGFLSWLPVYGEGGAVRGWTLDLMRRREGGFGPVMEYLIGSSARQFSEEGAEIMSLSGAPLAHDYPPDAGMIAALSDRLAEALEPVYGFGSLHRFKQKFHPRYETMYLLYRDEVDLAAIGRGLTRAFLPDATLRQFAGAGLELVRGTGDDKD</sequence>
<evidence type="ECO:0000313" key="8">
    <source>
        <dbReference type="EMBL" id="KJL22382.1"/>
    </source>
</evidence>
<dbReference type="GO" id="GO:0050071">
    <property type="term" value="F:phosphatidylglycerol lysyltransferase activity"/>
    <property type="evidence" value="ECO:0007669"/>
    <property type="project" value="UniProtKB-EC"/>
</dbReference>
<keyword evidence="4 6" id="KW-1133">Transmembrane helix</keyword>
<dbReference type="PANTHER" id="PTHR34697:SF2">
    <property type="entry name" value="PHOSPHATIDYLGLYCEROL LYSYLTRANSFERASE"/>
    <property type="match status" value="1"/>
</dbReference>
<feature type="transmembrane region" description="Helical" evidence="6">
    <location>
        <begin position="100"/>
        <end position="121"/>
    </location>
</feature>
<dbReference type="PANTHER" id="PTHR34697">
    <property type="entry name" value="PHOSPHATIDYLGLYCEROL LYSYLTRANSFERASE"/>
    <property type="match status" value="1"/>
</dbReference>
<dbReference type="EC" id="2.3.2.3" evidence="8"/>
<keyword evidence="2" id="KW-1003">Cell membrane</keyword>
<dbReference type="PATRIC" id="fig|104336.4.peg.1539"/>
<feature type="domain" description="Phosphatidylglycerol lysyltransferase C-terminal" evidence="7">
    <location>
        <begin position="386"/>
        <end position="680"/>
    </location>
</feature>
<keyword evidence="8" id="KW-0012">Acyltransferase</keyword>
<dbReference type="Proteomes" id="UP000033572">
    <property type="component" value="Unassembled WGS sequence"/>
</dbReference>
<keyword evidence="9" id="KW-1185">Reference proteome</keyword>
<name>A0A0F0KNA8_9MICO</name>
<evidence type="ECO:0000313" key="9">
    <source>
        <dbReference type="Proteomes" id="UP000033572"/>
    </source>
</evidence>